<dbReference type="GO" id="GO:0005576">
    <property type="term" value="C:extracellular region"/>
    <property type="evidence" value="ECO:0007669"/>
    <property type="project" value="UniProtKB-SubCell"/>
</dbReference>
<keyword evidence="7" id="KW-1185">Reference proteome</keyword>
<organism evidence="5 6">
    <name type="scientific">Lacrimispora amygdalina</name>
    <dbReference type="NCBI Taxonomy" id="253257"/>
    <lineage>
        <taxon>Bacteria</taxon>
        <taxon>Bacillati</taxon>
        <taxon>Bacillota</taxon>
        <taxon>Clostridia</taxon>
        <taxon>Lachnospirales</taxon>
        <taxon>Lachnospiraceae</taxon>
        <taxon>Lacrimispora</taxon>
    </lineage>
</organism>
<reference evidence="4 7" key="2">
    <citation type="journal article" date="2024" name="Int. J. Syst. Evol. Microbiol.">
        <title>Lacrimispora brassicae sp. nov. isolated from fermented cabbage, and proposal of Clostridium indicum Gundawar et al. 2019 and Clostridium methoxybenzovorans Mechichi et al. 1999 as heterotypic synonyms of Lacrimispora amygdalina (Parshina et al. 2003) Haas and Blanchard 2020 and Lacrimispora indolis (McClung and McCoy 1957) Haas and Blanchard 2020, respectively.</title>
        <authorList>
            <person name="Kobayashi H."/>
            <person name="Tanizawa Y."/>
            <person name="Sakamoto M."/>
            <person name="Ohkuma M."/>
            <person name="Tohno M."/>
        </authorList>
    </citation>
    <scope>NUCLEOTIDE SEQUENCE [LARGE SCALE GENOMIC DNA]</scope>
    <source>
        <strain evidence="4 7">DSM 12857</strain>
    </source>
</reference>
<dbReference type="SUPFAM" id="SSF51126">
    <property type="entry name" value="Pectin lyase-like"/>
    <property type="match status" value="1"/>
</dbReference>
<evidence type="ECO:0000313" key="4">
    <source>
        <dbReference type="EMBL" id="GLB29707.1"/>
    </source>
</evidence>
<dbReference type="GO" id="GO:0000272">
    <property type="term" value="P:polysaccharide catabolic process"/>
    <property type="evidence" value="ECO:0007669"/>
    <property type="project" value="UniProtKB-KW"/>
</dbReference>
<dbReference type="Pfam" id="PF00544">
    <property type="entry name" value="Pectate_lyase_4"/>
    <property type="match status" value="1"/>
</dbReference>
<gene>
    <name evidence="5" type="ORF">DS742_21110</name>
    <name evidence="4" type="ORF">LAD12857_16300</name>
</gene>
<feature type="domain" description="Pectate lyase" evidence="3">
    <location>
        <begin position="212"/>
        <end position="406"/>
    </location>
</feature>
<keyword evidence="1 2" id="KW-0456">Lyase</keyword>
<dbReference type="AlphaFoldDB" id="A0A3E2N7K7"/>
<name>A0A3E2N7K7_9FIRM</name>
<evidence type="ECO:0000256" key="2">
    <source>
        <dbReference type="RuleBase" id="RU361173"/>
    </source>
</evidence>
<evidence type="ECO:0000313" key="5">
    <source>
        <dbReference type="EMBL" id="RFZ76975.1"/>
    </source>
</evidence>
<dbReference type="InterPro" id="IPR002022">
    <property type="entry name" value="Pec_lyase"/>
</dbReference>
<comment type="caution">
    <text evidence="5">The sequence shown here is derived from an EMBL/GenBank/DDBJ whole genome shotgun (WGS) entry which is preliminary data.</text>
</comment>
<evidence type="ECO:0000313" key="6">
    <source>
        <dbReference type="Proteomes" id="UP000260680"/>
    </source>
</evidence>
<dbReference type="GO" id="GO:0030570">
    <property type="term" value="F:pectate lyase activity"/>
    <property type="evidence" value="ECO:0007669"/>
    <property type="project" value="InterPro"/>
</dbReference>
<evidence type="ECO:0000313" key="7">
    <source>
        <dbReference type="Proteomes" id="UP001419084"/>
    </source>
</evidence>
<evidence type="ECO:0000259" key="3">
    <source>
        <dbReference type="SMART" id="SM00656"/>
    </source>
</evidence>
<dbReference type="RefSeq" id="WP_117418941.1">
    <property type="nucleotide sequence ID" value="NZ_BRPJ01000030.1"/>
</dbReference>
<comment type="similarity">
    <text evidence="2">Belongs to the polysaccharide lyase 1 family.</text>
</comment>
<keyword evidence="2" id="KW-0624">Polysaccharide degradation</keyword>
<dbReference type="InterPro" id="IPR011050">
    <property type="entry name" value="Pectin_lyase_fold/virulence"/>
</dbReference>
<dbReference type="PANTHER" id="PTHR31683:SF18">
    <property type="entry name" value="PECTATE LYASE 21-RELATED"/>
    <property type="match status" value="1"/>
</dbReference>
<dbReference type="EMBL" id="QOHO01000071">
    <property type="protein sequence ID" value="RFZ76975.1"/>
    <property type="molecule type" value="Genomic_DNA"/>
</dbReference>
<keyword evidence="2" id="KW-0119">Carbohydrate metabolism</keyword>
<keyword evidence="2" id="KW-0964">Secreted</keyword>
<reference evidence="5 6" key="1">
    <citation type="submission" date="2018-07" db="EMBL/GenBank/DDBJ databases">
        <title>New species, Clostridium PI-S10-A1B.</title>
        <authorList>
            <person name="Krishna G."/>
            <person name="Summeta K."/>
            <person name="Shikha S."/>
            <person name="Prabhu P.B."/>
            <person name="Suresh K."/>
        </authorList>
    </citation>
    <scope>NUCLEOTIDE SEQUENCE [LARGE SCALE GENOMIC DNA]</scope>
    <source>
        <strain evidence="5 6">PI-S10-A1B</strain>
    </source>
</reference>
<evidence type="ECO:0000256" key="1">
    <source>
        <dbReference type="ARBA" id="ARBA00023239"/>
    </source>
</evidence>
<sequence>MKDKCKMIITKLLLFTLMLTMVSGNYILPASAAGISLTESGGWFESAYIKWKPVSNAVSYKVYIKPAAADDSFYEQIDNELIRKYPTYWRADAVGLAAGQYVMKAEAILPGNTKESIVSGTITVNANDRTGFAFSGDSEYKSGSGAYRENGILKDHAQVIYITSDTAKTVTLDVIVNSSGKKQTGTGIGEILKLRQKGYDTTPLAIRFIGQITDSSMALELNSNGYLEVKGKTSYKEMNMTLEGIGDDATAYGWGFLIRNCGNLEIRNLGVMLFPDDGISLDTANCNIWVHNNDIFYGSAGSDADQAKGDGSADVKGGSTYVTLSYNHFWDSGKCSLCGMKDTAEFFVTYHHNWYDHSDSRHPRIRTASVHIYNNFFDGNAKYGVGVTKGSSAFVEANYFRHCKYPMMSSLQGTDALGEGTFSGENGGMIKAFDNITENASSLIYANSNEGTTKKDGVSFDAYLASARNETVPNSYKTLAGGTAYNNFDTRKDIGASPADIDSVNHVEQIVTTGAGRLNQGDFTWKFDNAADDASYDVNAALMSKLRSYATELISVGGN</sequence>
<protein>
    <submittedName>
        <fullName evidence="5">Pectate lyase</fullName>
    </submittedName>
</protein>
<proteinExistence type="inferred from homology"/>
<dbReference type="Proteomes" id="UP000260680">
    <property type="component" value="Unassembled WGS sequence"/>
</dbReference>
<accession>A0A3E2N7K7</accession>
<dbReference type="PANTHER" id="PTHR31683">
    <property type="entry name" value="PECTATE LYASE 18-RELATED"/>
    <property type="match status" value="1"/>
</dbReference>
<comment type="subcellular location">
    <subcellularLocation>
        <location evidence="2">Secreted</location>
    </subcellularLocation>
</comment>
<dbReference type="InterPro" id="IPR045032">
    <property type="entry name" value="PEL"/>
</dbReference>
<dbReference type="EMBL" id="BRPJ01000030">
    <property type="protein sequence ID" value="GLB29707.1"/>
    <property type="molecule type" value="Genomic_DNA"/>
</dbReference>
<dbReference type="OrthoDB" id="8660908at2"/>
<dbReference type="Gene3D" id="2.160.20.10">
    <property type="entry name" value="Single-stranded right-handed beta-helix, Pectin lyase-like"/>
    <property type="match status" value="1"/>
</dbReference>
<dbReference type="Proteomes" id="UP001419084">
    <property type="component" value="Unassembled WGS sequence"/>
</dbReference>
<dbReference type="SMART" id="SM00656">
    <property type="entry name" value="Amb_all"/>
    <property type="match status" value="1"/>
</dbReference>
<dbReference type="InterPro" id="IPR012334">
    <property type="entry name" value="Pectin_lyas_fold"/>
</dbReference>